<evidence type="ECO:0000313" key="9">
    <source>
        <dbReference type="Proteomes" id="UP000076761"/>
    </source>
</evidence>
<dbReference type="GO" id="GO:0005739">
    <property type="term" value="C:mitochondrion"/>
    <property type="evidence" value="ECO:0007669"/>
    <property type="project" value="TreeGrafter"/>
</dbReference>
<evidence type="ECO:0000256" key="6">
    <source>
        <dbReference type="PIRSR" id="PIRSR006806-1"/>
    </source>
</evidence>
<dbReference type="Proteomes" id="UP000076761">
    <property type="component" value="Unassembled WGS sequence"/>
</dbReference>
<dbReference type="InterPro" id="IPR037171">
    <property type="entry name" value="NagB/RpiA_transferase-like"/>
</dbReference>
<dbReference type="FunCoup" id="A0A165RD14">
    <property type="interactions" value="195"/>
</dbReference>
<dbReference type="InterPro" id="IPR024185">
    <property type="entry name" value="FTHF_cligase-like_sf"/>
</dbReference>
<keyword evidence="8" id="KW-0436">Ligase</keyword>
<dbReference type="OrthoDB" id="2015992at2759"/>
<keyword evidence="3 6" id="KW-0067">ATP-binding</keyword>
<dbReference type="EMBL" id="KV425583">
    <property type="protein sequence ID" value="KZT23640.1"/>
    <property type="molecule type" value="Genomic_DNA"/>
</dbReference>
<dbReference type="NCBIfam" id="TIGR02727">
    <property type="entry name" value="MTHFS_bact"/>
    <property type="match status" value="1"/>
</dbReference>
<feature type="binding site" evidence="6">
    <location>
        <begin position="150"/>
        <end position="158"/>
    </location>
    <ligand>
        <name>ATP</name>
        <dbReference type="ChEBI" id="CHEBI:30616"/>
    </ligand>
</feature>
<dbReference type="Pfam" id="PF01812">
    <property type="entry name" value="5-FTHF_cyc-lig"/>
    <property type="match status" value="1"/>
</dbReference>
<dbReference type="SUPFAM" id="SSF100950">
    <property type="entry name" value="NagB/RpiA/CoA transferase-like"/>
    <property type="match status" value="1"/>
</dbReference>
<organism evidence="8 9">
    <name type="scientific">Neolentinus lepideus HHB14362 ss-1</name>
    <dbReference type="NCBI Taxonomy" id="1314782"/>
    <lineage>
        <taxon>Eukaryota</taxon>
        <taxon>Fungi</taxon>
        <taxon>Dikarya</taxon>
        <taxon>Basidiomycota</taxon>
        <taxon>Agaricomycotina</taxon>
        <taxon>Agaricomycetes</taxon>
        <taxon>Gloeophyllales</taxon>
        <taxon>Gloeophyllaceae</taxon>
        <taxon>Neolentinus</taxon>
    </lineage>
</organism>
<evidence type="ECO:0000256" key="2">
    <source>
        <dbReference type="ARBA" id="ARBA00022741"/>
    </source>
</evidence>
<protein>
    <recommendedName>
        <fullName evidence="5 7">5-formyltetrahydrofolate cyclo-ligase</fullName>
        <ecNumber evidence="5 7">6.3.3.2</ecNumber>
    </recommendedName>
</protein>
<dbReference type="InParanoid" id="A0A165RD14"/>
<evidence type="ECO:0000313" key="8">
    <source>
        <dbReference type="EMBL" id="KZT23640.1"/>
    </source>
</evidence>
<dbReference type="PIRSF" id="PIRSF006806">
    <property type="entry name" value="FTHF_cligase"/>
    <property type="match status" value="1"/>
</dbReference>
<comment type="cofactor">
    <cofactor evidence="7">
        <name>Mg(2+)</name>
        <dbReference type="ChEBI" id="CHEBI:18420"/>
    </cofactor>
</comment>
<dbReference type="PANTHER" id="PTHR23407">
    <property type="entry name" value="ATPASE INHIBITOR/5-FORMYLTETRAHYDROFOLATE CYCLO-LIGASE"/>
    <property type="match status" value="1"/>
</dbReference>
<reference evidence="8 9" key="1">
    <citation type="journal article" date="2016" name="Mol. Biol. Evol.">
        <title>Comparative Genomics of Early-Diverging Mushroom-Forming Fungi Provides Insights into the Origins of Lignocellulose Decay Capabilities.</title>
        <authorList>
            <person name="Nagy L.G."/>
            <person name="Riley R."/>
            <person name="Tritt A."/>
            <person name="Adam C."/>
            <person name="Daum C."/>
            <person name="Floudas D."/>
            <person name="Sun H."/>
            <person name="Yadav J.S."/>
            <person name="Pangilinan J."/>
            <person name="Larsson K.H."/>
            <person name="Matsuura K."/>
            <person name="Barry K."/>
            <person name="Labutti K."/>
            <person name="Kuo R."/>
            <person name="Ohm R.A."/>
            <person name="Bhattacharya S.S."/>
            <person name="Shirouzu T."/>
            <person name="Yoshinaga Y."/>
            <person name="Martin F.M."/>
            <person name="Grigoriev I.V."/>
            <person name="Hibbett D.S."/>
        </authorList>
    </citation>
    <scope>NUCLEOTIDE SEQUENCE [LARGE SCALE GENOMIC DNA]</scope>
    <source>
        <strain evidence="8 9">HHB14362 ss-1</strain>
    </source>
</reference>
<evidence type="ECO:0000256" key="7">
    <source>
        <dbReference type="RuleBase" id="RU361279"/>
    </source>
</evidence>
<accession>A0A165RD14</accession>
<dbReference type="GO" id="GO:0030272">
    <property type="term" value="F:5-formyltetrahydrofolate cyclo-ligase activity"/>
    <property type="evidence" value="ECO:0007669"/>
    <property type="project" value="UniProtKB-EC"/>
</dbReference>
<dbReference type="PANTHER" id="PTHR23407:SF1">
    <property type="entry name" value="5-FORMYLTETRAHYDROFOLATE CYCLO-LIGASE"/>
    <property type="match status" value="1"/>
</dbReference>
<dbReference type="EC" id="6.3.3.2" evidence="5 7"/>
<comment type="catalytic activity">
    <reaction evidence="4 7">
        <text>(6S)-5-formyl-5,6,7,8-tetrahydrofolate + ATP = (6R)-5,10-methenyltetrahydrofolate + ADP + phosphate</text>
        <dbReference type="Rhea" id="RHEA:10488"/>
        <dbReference type="ChEBI" id="CHEBI:30616"/>
        <dbReference type="ChEBI" id="CHEBI:43474"/>
        <dbReference type="ChEBI" id="CHEBI:57455"/>
        <dbReference type="ChEBI" id="CHEBI:57457"/>
        <dbReference type="ChEBI" id="CHEBI:456216"/>
        <dbReference type="EC" id="6.3.3.2"/>
    </reaction>
</comment>
<evidence type="ECO:0000256" key="5">
    <source>
        <dbReference type="ARBA" id="ARBA00038966"/>
    </source>
</evidence>
<keyword evidence="7" id="KW-0460">Magnesium</keyword>
<sequence>MTALQANKLVLRKSIDATLRALPTANVKEQSHAITTRVLALPAFAQSRTVSCYLSMPAAEVDTSSLVTEILRAGKSLFVPRIDRSTEGRMEFLKVYGEEDLQAFPSGHWGIREPEYIRDGQRRLSVEDVASEGLDMILVPGVAFDRSLSRLGHGKGYYDRFISTYTSLPGRERPLLVALALREQVLDVGQVPITDHDWKMDMIVSPDGIINSDGSA</sequence>
<dbReference type="STRING" id="1314782.A0A165RD14"/>
<dbReference type="GO" id="GO:0009396">
    <property type="term" value="P:folic acid-containing compound biosynthetic process"/>
    <property type="evidence" value="ECO:0007669"/>
    <property type="project" value="TreeGrafter"/>
</dbReference>
<gene>
    <name evidence="8" type="ORF">NEOLEDRAFT_1095709</name>
</gene>
<feature type="binding site" evidence="6">
    <location>
        <position position="54"/>
    </location>
    <ligand>
        <name>substrate</name>
    </ligand>
</feature>
<dbReference type="InterPro" id="IPR002698">
    <property type="entry name" value="FTHF_cligase"/>
</dbReference>
<feature type="binding site" evidence="6">
    <location>
        <position position="60"/>
    </location>
    <ligand>
        <name>substrate</name>
    </ligand>
</feature>
<dbReference type="GO" id="GO:0035999">
    <property type="term" value="P:tetrahydrofolate interconversion"/>
    <property type="evidence" value="ECO:0007669"/>
    <property type="project" value="TreeGrafter"/>
</dbReference>
<keyword evidence="9" id="KW-1185">Reference proteome</keyword>
<evidence type="ECO:0000256" key="3">
    <source>
        <dbReference type="ARBA" id="ARBA00022840"/>
    </source>
</evidence>
<dbReference type="GO" id="GO:0046872">
    <property type="term" value="F:metal ion binding"/>
    <property type="evidence" value="ECO:0007669"/>
    <property type="project" value="UniProtKB-KW"/>
</dbReference>
<feature type="binding site" evidence="6">
    <location>
        <begin position="8"/>
        <end position="12"/>
    </location>
    <ligand>
        <name>ATP</name>
        <dbReference type="ChEBI" id="CHEBI:30616"/>
    </ligand>
</feature>
<dbReference type="GO" id="GO:0005524">
    <property type="term" value="F:ATP binding"/>
    <property type="evidence" value="ECO:0007669"/>
    <property type="project" value="UniProtKB-KW"/>
</dbReference>
<name>A0A165RD14_9AGAM</name>
<keyword evidence="2 6" id="KW-0547">Nucleotide-binding</keyword>
<dbReference type="AlphaFoldDB" id="A0A165RD14"/>
<evidence type="ECO:0000256" key="1">
    <source>
        <dbReference type="ARBA" id="ARBA00010638"/>
    </source>
</evidence>
<keyword evidence="7" id="KW-0479">Metal-binding</keyword>
<proteinExistence type="inferred from homology"/>
<comment type="similarity">
    <text evidence="1 7">Belongs to the 5-formyltetrahydrofolate cyclo-ligase family.</text>
</comment>
<evidence type="ECO:0000256" key="4">
    <source>
        <dbReference type="ARBA" id="ARBA00036539"/>
    </source>
</evidence>
<dbReference type="Gene3D" id="3.40.50.10420">
    <property type="entry name" value="NagB/RpiA/CoA transferase-like"/>
    <property type="match status" value="1"/>
</dbReference>